<evidence type="ECO:0000313" key="3">
    <source>
        <dbReference type="Proteomes" id="UP001147746"/>
    </source>
</evidence>
<feature type="region of interest" description="Disordered" evidence="1">
    <location>
        <begin position="16"/>
        <end position="46"/>
    </location>
</feature>
<reference evidence="2" key="1">
    <citation type="submission" date="2022-12" db="EMBL/GenBank/DDBJ databases">
        <authorList>
            <person name="Petersen C."/>
        </authorList>
    </citation>
    <scope>NUCLEOTIDE SEQUENCE</scope>
    <source>
        <strain evidence="2">IBT 21472</strain>
    </source>
</reference>
<dbReference type="EMBL" id="JAPZBO010000007">
    <property type="protein sequence ID" value="KAJ5311332.1"/>
    <property type="molecule type" value="Genomic_DNA"/>
</dbReference>
<feature type="region of interest" description="Disordered" evidence="1">
    <location>
        <begin position="601"/>
        <end position="626"/>
    </location>
</feature>
<proteinExistence type="predicted"/>
<feature type="region of interest" description="Disordered" evidence="1">
    <location>
        <begin position="264"/>
        <end position="287"/>
    </location>
</feature>
<accession>A0A9W9U2P6</accession>
<keyword evidence="3" id="KW-1185">Reference proteome</keyword>
<evidence type="ECO:0000313" key="2">
    <source>
        <dbReference type="EMBL" id="KAJ5311332.1"/>
    </source>
</evidence>
<dbReference type="Proteomes" id="UP001147746">
    <property type="component" value="Unassembled WGS sequence"/>
</dbReference>
<name>A0A9W9U2P6_9EURO</name>
<feature type="non-terminal residue" evidence="2">
    <location>
        <position position="1"/>
    </location>
</feature>
<gene>
    <name evidence="2" type="ORF">N7476_007192</name>
</gene>
<organism evidence="2 3">
    <name type="scientific">Penicillium atrosanguineum</name>
    <dbReference type="NCBI Taxonomy" id="1132637"/>
    <lineage>
        <taxon>Eukaryota</taxon>
        <taxon>Fungi</taxon>
        <taxon>Dikarya</taxon>
        <taxon>Ascomycota</taxon>
        <taxon>Pezizomycotina</taxon>
        <taxon>Eurotiomycetes</taxon>
        <taxon>Eurotiomycetidae</taxon>
        <taxon>Eurotiales</taxon>
        <taxon>Aspergillaceae</taxon>
        <taxon>Penicillium</taxon>
    </lineage>
</organism>
<dbReference type="AlphaFoldDB" id="A0A9W9U2P6"/>
<protein>
    <submittedName>
        <fullName evidence="2">Uncharacterized protein</fullName>
    </submittedName>
</protein>
<reference evidence="2" key="2">
    <citation type="journal article" date="2023" name="IMA Fungus">
        <title>Comparative genomic study of the Penicillium genus elucidates a diverse pangenome and 15 lateral gene transfer events.</title>
        <authorList>
            <person name="Petersen C."/>
            <person name="Sorensen T."/>
            <person name="Nielsen M.R."/>
            <person name="Sondergaard T.E."/>
            <person name="Sorensen J.L."/>
            <person name="Fitzpatrick D.A."/>
            <person name="Frisvad J.C."/>
            <person name="Nielsen K.L."/>
        </authorList>
    </citation>
    <scope>NUCLEOTIDE SEQUENCE</scope>
    <source>
        <strain evidence="2">IBT 21472</strain>
    </source>
</reference>
<evidence type="ECO:0000256" key="1">
    <source>
        <dbReference type="SAM" id="MobiDB-lite"/>
    </source>
</evidence>
<comment type="caution">
    <text evidence="2">The sequence shown here is derived from an EMBL/GenBank/DDBJ whole genome shotgun (WGS) entry which is preliminary data.</text>
</comment>
<sequence length="678" mass="73350">KHDKAERIFRRIDKYHRHPQANPSRKVECQSWPSTAHHDSTSSFPWGLPPRSRSSFSGFSADRGKGFWDTEREQLHHHMAHIKKSVSEDPYCAIFGRRLDSYCMDKQEHVWPGFLRSFLNIEPAAEENPSKAHLQDFNFVKSPQPSADGYQYDPISGRMAPMPPKPVDTDVFASVECPPGSEVEAKLASEPLVKETAQKPRPESVDCTGGSELEALFTADPASFKEAQVMAKVPHGQESIVKPNIHVDCSPGNELDALFVSESRRTEQPGAETIQVPESEKKLDPDSGLSSCVNFECAPGHELEAMFAAHPAAQEDQSRPLDTFDAQPASSEAGVSVDCPPGNELDVKFASTLAGLDSQTASVTEDATPTVDCSPGNELEAKIVSESMSLGTTLDCPPGSELEAKFIADPASAEHAPFQTAPTAEHATTRKCNVNIDCTPGSELEALFMSDAASTGARSPSVSEVNAKAESHKSNLYYEGTEDRVGDSLKETQKTPSQWSTAEYRILAYDSSISKISASEADSFFGTASTTAPEEILARLHNPAKFVPYFQQMQIDGYGIATGGGDILVFRRSAAATTNNSPSAAATTKANQEIANSIRHDSYPTSHSTFQPPGSSSPNSKPKPRSKPGIFSRVLFLGTVTAASCYAIGVVTEFFRTGGVDGKGVDGFTVFESDRRRE</sequence>